<dbReference type="Pfam" id="PF17921">
    <property type="entry name" value="Integrase_H2C2"/>
    <property type="match status" value="1"/>
</dbReference>
<dbReference type="GO" id="GO:0003964">
    <property type="term" value="F:RNA-directed DNA polymerase activity"/>
    <property type="evidence" value="ECO:0007669"/>
    <property type="project" value="UniProtKB-EC"/>
</dbReference>
<protein>
    <recommendedName>
        <fullName evidence="1">RNA-directed DNA polymerase</fullName>
        <ecNumber evidence="1">2.7.7.49</ecNumber>
    </recommendedName>
</protein>
<feature type="domain" description="Integrase zinc-binding" evidence="2">
    <location>
        <begin position="326"/>
        <end position="365"/>
    </location>
</feature>
<proteinExistence type="predicted"/>
<dbReference type="PANTHER" id="PTHR37984">
    <property type="entry name" value="PROTEIN CBG26694"/>
    <property type="match status" value="1"/>
</dbReference>
<dbReference type="PANTHER" id="PTHR37984:SF15">
    <property type="entry name" value="INTEGRASE CATALYTIC DOMAIN-CONTAINING PROTEIN"/>
    <property type="match status" value="1"/>
</dbReference>
<dbReference type="SUPFAM" id="SSF53098">
    <property type="entry name" value="Ribonuclease H-like"/>
    <property type="match status" value="1"/>
</dbReference>
<reference evidence="3" key="1">
    <citation type="submission" date="2020-08" db="EMBL/GenBank/DDBJ databases">
        <title>Multicomponent nature underlies the extraordinary mechanical properties of spider dragline silk.</title>
        <authorList>
            <person name="Kono N."/>
            <person name="Nakamura H."/>
            <person name="Mori M."/>
            <person name="Yoshida Y."/>
            <person name="Ohtoshi R."/>
            <person name="Malay A.D."/>
            <person name="Moran D.A.P."/>
            <person name="Tomita M."/>
            <person name="Numata K."/>
            <person name="Arakawa K."/>
        </authorList>
    </citation>
    <scope>NUCLEOTIDE SEQUENCE</scope>
</reference>
<sequence>MLAVLPAELSNMLAREPTERANNYDFAKDLILKREPAHEKNHEKDFEKRRQLRCYECGSYSHLRPQCDKLKKTPKSISHVVTNKSFDELMARYTSLGKVNGVEMKILHDTGATLDLICNKYVKPHMYTNEKVWLRTLLEQSLICLPLAEVELDCEMGHVITKAAVLRDSLDQGRYLMGNKTTAFLEDYKTKEDVQMHMINVMQTRAQKKLLEVENEVQGQSIEQFDEELNDDLSEDEKKSIEEVLPVVKELSVQDLIKTSPKVFVEEQHKSEQLKPLIADAKLNVSKENKYVLEKNMLFFKKRDKNGTERKLLVIPEKLGEQLKTICHEGAEKTKDALFKTFFWPNCYSDVKKFVKTCDYCQRVGKPRDKKKAPLKIVPIISEIFTKLNVDACGPLPVSTSGNKYIVVILDKFGIRVVRSSVRHPQSNPVERMKRTLKRILRVLCLEAGADWEKILPNALFALRTVIHDSTGFSPAELVHGKNLRTSVMLLYEKLTEEVPVESSVVDYVFELINRMKRCQELTILHSKKKQRLWYDRPTVKRQFQPGELVLVIAPSRPNKLSVQ</sequence>
<evidence type="ECO:0000313" key="4">
    <source>
        <dbReference type="Proteomes" id="UP000886998"/>
    </source>
</evidence>
<gene>
    <name evidence="3" type="primary">POL_761</name>
    <name evidence="3" type="ORF">TNIN_327421</name>
</gene>
<dbReference type="InterPro" id="IPR041588">
    <property type="entry name" value="Integrase_H2C2"/>
</dbReference>
<dbReference type="EC" id="2.7.7.49" evidence="1"/>
<evidence type="ECO:0000313" key="3">
    <source>
        <dbReference type="EMBL" id="GFY46001.1"/>
    </source>
</evidence>
<dbReference type="Proteomes" id="UP000886998">
    <property type="component" value="Unassembled WGS sequence"/>
</dbReference>
<organism evidence="3 4">
    <name type="scientific">Trichonephila inaurata madagascariensis</name>
    <dbReference type="NCBI Taxonomy" id="2747483"/>
    <lineage>
        <taxon>Eukaryota</taxon>
        <taxon>Metazoa</taxon>
        <taxon>Ecdysozoa</taxon>
        <taxon>Arthropoda</taxon>
        <taxon>Chelicerata</taxon>
        <taxon>Arachnida</taxon>
        <taxon>Araneae</taxon>
        <taxon>Araneomorphae</taxon>
        <taxon>Entelegynae</taxon>
        <taxon>Araneoidea</taxon>
        <taxon>Nephilidae</taxon>
        <taxon>Trichonephila</taxon>
        <taxon>Trichonephila inaurata</taxon>
    </lineage>
</organism>
<dbReference type="Gene3D" id="1.10.340.70">
    <property type="match status" value="1"/>
</dbReference>
<dbReference type="GO" id="GO:0003676">
    <property type="term" value="F:nucleic acid binding"/>
    <property type="evidence" value="ECO:0007669"/>
    <property type="project" value="InterPro"/>
</dbReference>
<dbReference type="AlphaFoldDB" id="A0A8X6X5W8"/>
<comment type="caution">
    <text evidence="3">The sequence shown here is derived from an EMBL/GenBank/DDBJ whole genome shotgun (WGS) entry which is preliminary data.</text>
</comment>
<keyword evidence="4" id="KW-1185">Reference proteome</keyword>
<dbReference type="InterPro" id="IPR036397">
    <property type="entry name" value="RNaseH_sf"/>
</dbReference>
<dbReference type="OrthoDB" id="6504160at2759"/>
<evidence type="ECO:0000256" key="1">
    <source>
        <dbReference type="ARBA" id="ARBA00012493"/>
    </source>
</evidence>
<evidence type="ECO:0000259" key="2">
    <source>
        <dbReference type="Pfam" id="PF17921"/>
    </source>
</evidence>
<dbReference type="InterPro" id="IPR012337">
    <property type="entry name" value="RNaseH-like_sf"/>
</dbReference>
<dbReference type="Gene3D" id="3.30.420.10">
    <property type="entry name" value="Ribonuclease H-like superfamily/Ribonuclease H"/>
    <property type="match status" value="1"/>
</dbReference>
<dbReference type="InterPro" id="IPR050951">
    <property type="entry name" value="Retrovirus_Pol_polyprotein"/>
</dbReference>
<name>A0A8X6X5W8_9ARAC</name>
<dbReference type="EMBL" id="BMAV01005177">
    <property type="protein sequence ID" value="GFY46001.1"/>
    <property type="molecule type" value="Genomic_DNA"/>
</dbReference>
<accession>A0A8X6X5W8</accession>